<evidence type="ECO:0000313" key="2">
    <source>
        <dbReference type="Proteomes" id="UP000054995"/>
    </source>
</evidence>
<name>A0A0V1FXF3_TRIPS</name>
<reference evidence="1 2" key="1">
    <citation type="submission" date="2015-01" db="EMBL/GenBank/DDBJ databases">
        <title>Evolution of Trichinella species and genotypes.</title>
        <authorList>
            <person name="Korhonen P.K."/>
            <person name="Edoardo P."/>
            <person name="Giuseppe L.R."/>
            <person name="Gasser R.B."/>
        </authorList>
    </citation>
    <scope>NUCLEOTIDE SEQUENCE [LARGE SCALE GENOMIC DNA]</scope>
    <source>
        <strain evidence="1">ISS470</strain>
    </source>
</reference>
<accession>A0A0V1FXF3</accession>
<gene>
    <name evidence="1" type="ORF">T4D_1438</name>
</gene>
<comment type="caution">
    <text evidence="1">The sequence shown here is derived from an EMBL/GenBank/DDBJ whole genome shotgun (WGS) entry which is preliminary data.</text>
</comment>
<proteinExistence type="predicted"/>
<dbReference type="EMBL" id="JYDT01000019">
    <property type="protein sequence ID" value="KRY90726.1"/>
    <property type="molecule type" value="Genomic_DNA"/>
</dbReference>
<evidence type="ECO:0000313" key="1">
    <source>
        <dbReference type="EMBL" id="KRY90726.1"/>
    </source>
</evidence>
<protein>
    <submittedName>
        <fullName evidence="1">Uncharacterized protein</fullName>
    </submittedName>
</protein>
<keyword evidence="2" id="KW-1185">Reference proteome</keyword>
<sequence length="63" mass="6979">MPSLSDHCCCGASNYISTKLVHNNQLTNRSTADNGHAERTKSVNLSGRLSINKCYAYGHEMDY</sequence>
<organism evidence="1 2">
    <name type="scientific">Trichinella pseudospiralis</name>
    <name type="common">Parasitic roundworm</name>
    <dbReference type="NCBI Taxonomy" id="6337"/>
    <lineage>
        <taxon>Eukaryota</taxon>
        <taxon>Metazoa</taxon>
        <taxon>Ecdysozoa</taxon>
        <taxon>Nematoda</taxon>
        <taxon>Enoplea</taxon>
        <taxon>Dorylaimia</taxon>
        <taxon>Trichinellida</taxon>
        <taxon>Trichinellidae</taxon>
        <taxon>Trichinella</taxon>
    </lineage>
</organism>
<dbReference type="Proteomes" id="UP000054995">
    <property type="component" value="Unassembled WGS sequence"/>
</dbReference>